<keyword evidence="4" id="KW-1185">Reference proteome</keyword>
<comment type="caution">
    <text evidence="3">The sequence shown here is derived from an EMBL/GenBank/DDBJ whole genome shotgun (WGS) entry which is preliminary data.</text>
</comment>
<reference evidence="3 4" key="1">
    <citation type="submission" date="2024-08" db="EMBL/GenBank/DDBJ databases">
        <authorList>
            <person name="Cucini C."/>
            <person name="Frati F."/>
        </authorList>
    </citation>
    <scope>NUCLEOTIDE SEQUENCE [LARGE SCALE GENOMIC DNA]</scope>
</reference>
<feature type="chain" id="PRO_5046770692" evidence="2">
    <location>
        <begin position="24"/>
        <end position="204"/>
    </location>
</feature>
<name>A0ABP1RDS8_9HEXA</name>
<feature type="compositionally biased region" description="Low complexity" evidence="1">
    <location>
        <begin position="147"/>
        <end position="178"/>
    </location>
</feature>
<evidence type="ECO:0000256" key="1">
    <source>
        <dbReference type="SAM" id="MobiDB-lite"/>
    </source>
</evidence>
<organism evidence="3 4">
    <name type="scientific">Orchesella dallaii</name>
    <dbReference type="NCBI Taxonomy" id="48710"/>
    <lineage>
        <taxon>Eukaryota</taxon>
        <taxon>Metazoa</taxon>
        <taxon>Ecdysozoa</taxon>
        <taxon>Arthropoda</taxon>
        <taxon>Hexapoda</taxon>
        <taxon>Collembola</taxon>
        <taxon>Entomobryomorpha</taxon>
        <taxon>Entomobryoidea</taxon>
        <taxon>Orchesellidae</taxon>
        <taxon>Orchesellinae</taxon>
        <taxon>Orchesella</taxon>
    </lineage>
</organism>
<sequence>MEPAARLRYSFLLLAVVILCCEAYPGIPLVEQEFIVEGYQRDGETQTIVLRIRPNNAKEVPALNRKARQFGFEEEEEEVPSTTPYIPAVIPGLTKIFTGLLTGNLNEIFHGSTSFAPQNVSHAIDSVYNQVVGLPPPQATPPTSRRPLAAEPTAAPAAQASAGQPLAATQASATTVSSNEDDEDESEGLGFGRKVLKQHSDSRF</sequence>
<evidence type="ECO:0000313" key="4">
    <source>
        <dbReference type="Proteomes" id="UP001642540"/>
    </source>
</evidence>
<gene>
    <name evidence="3" type="ORF">ODALV1_LOCUS21619</name>
</gene>
<proteinExistence type="predicted"/>
<feature type="signal peptide" evidence="2">
    <location>
        <begin position="1"/>
        <end position="23"/>
    </location>
</feature>
<accession>A0ABP1RDS8</accession>
<keyword evidence="2" id="KW-0732">Signal</keyword>
<feature type="region of interest" description="Disordered" evidence="1">
    <location>
        <begin position="134"/>
        <end position="204"/>
    </location>
</feature>
<evidence type="ECO:0000313" key="3">
    <source>
        <dbReference type="EMBL" id="CAL8126928.1"/>
    </source>
</evidence>
<evidence type="ECO:0000256" key="2">
    <source>
        <dbReference type="SAM" id="SignalP"/>
    </source>
</evidence>
<dbReference type="Proteomes" id="UP001642540">
    <property type="component" value="Unassembled WGS sequence"/>
</dbReference>
<protein>
    <submittedName>
        <fullName evidence="3">Uncharacterized protein</fullName>
    </submittedName>
</protein>
<dbReference type="EMBL" id="CAXLJM020000072">
    <property type="protein sequence ID" value="CAL8126928.1"/>
    <property type="molecule type" value="Genomic_DNA"/>
</dbReference>